<dbReference type="GO" id="GO:0047617">
    <property type="term" value="F:fatty acyl-CoA hydrolase activity"/>
    <property type="evidence" value="ECO:0007669"/>
    <property type="project" value="TreeGrafter"/>
</dbReference>
<organism evidence="3 4">
    <name type="scientific">Flavobacterium pallidum</name>
    <dbReference type="NCBI Taxonomy" id="2172098"/>
    <lineage>
        <taxon>Bacteria</taxon>
        <taxon>Pseudomonadati</taxon>
        <taxon>Bacteroidota</taxon>
        <taxon>Flavobacteriia</taxon>
        <taxon>Flavobacteriales</taxon>
        <taxon>Flavobacteriaceae</taxon>
        <taxon>Flavobacterium</taxon>
    </lineage>
</organism>
<evidence type="ECO:0000256" key="2">
    <source>
        <dbReference type="ARBA" id="ARBA00022801"/>
    </source>
</evidence>
<sequence length="138" mass="16251">MRTHQIEVRVRYAETDQMGVVYHGNYAQYFEMGRVEWLRNLGISYKWMEENGIMLPVVSLTMNYKKPAKYDDLLVVKTILKNQSSVRIEFDYELYSETGELLTIANSILVFVDMKTGRPTMPPEYILERILKIDNKSE</sequence>
<dbReference type="SUPFAM" id="SSF54637">
    <property type="entry name" value="Thioesterase/thiol ester dehydrase-isomerase"/>
    <property type="match status" value="1"/>
</dbReference>
<dbReference type="InterPro" id="IPR050563">
    <property type="entry name" value="4-hydroxybenzoyl-CoA_TE"/>
</dbReference>
<dbReference type="PANTHER" id="PTHR31793">
    <property type="entry name" value="4-HYDROXYBENZOYL-COA THIOESTERASE FAMILY MEMBER"/>
    <property type="match status" value="1"/>
</dbReference>
<dbReference type="NCBIfam" id="TIGR00051">
    <property type="entry name" value="YbgC/FadM family acyl-CoA thioesterase"/>
    <property type="match status" value="1"/>
</dbReference>
<reference evidence="3 4" key="1">
    <citation type="submission" date="2018-05" db="EMBL/GenBank/DDBJ databases">
        <title>Genome sequencing of Flavobacterium sp. HYN0049.</title>
        <authorList>
            <person name="Yi H."/>
            <person name="Baek C."/>
        </authorList>
    </citation>
    <scope>NUCLEOTIDE SEQUENCE [LARGE SCALE GENOMIC DNA]</scope>
    <source>
        <strain evidence="3 4">HYN0049</strain>
    </source>
</reference>
<dbReference type="InterPro" id="IPR006684">
    <property type="entry name" value="YbgC/YbaW"/>
</dbReference>
<dbReference type="OrthoDB" id="9800856at2"/>
<dbReference type="InterPro" id="IPR029069">
    <property type="entry name" value="HotDog_dom_sf"/>
</dbReference>
<dbReference type="PIRSF" id="PIRSF003230">
    <property type="entry name" value="YbgC"/>
    <property type="match status" value="1"/>
</dbReference>
<dbReference type="Pfam" id="PF13279">
    <property type="entry name" value="4HBT_2"/>
    <property type="match status" value="1"/>
</dbReference>
<keyword evidence="2" id="KW-0378">Hydrolase</keyword>
<evidence type="ECO:0000256" key="1">
    <source>
        <dbReference type="ARBA" id="ARBA00005953"/>
    </source>
</evidence>
<gene>
    <name evidence="3" type="ORF">HYN49_15060</name>
</gene>
<dbReference type="PROSITE" id="PS01328">
    <property type="entry name" value="4HBCOA_THIOESTERASE"/>
    <property type="match status" value="1"/>
</dbReference>
<dbReference type="CDD" id="cd00586">
    <property type="entry name" value="4HBT"/>
    <property type="match status" value="1"/>
</dbReference>
<name>A0A2S1SL70_9FLAO</name>
<dbReference type="Proteomes" id="UP000244937">
    <property type="component" value="Chromosome"/>
</dbReference>
<dbReference type="RefSeq" id="WP_108904885.1">
    <property type="nucleotide sequence ID" value="NZ_CP029187.1"/>
</dbReference>
<evidence type="ECO:0000313" key="3">
    <source>
        <dbReference type="EMBL" id="AWI27116.1"/>
    </source>
</evidence>
<dbReference type="PANTHER" id="PTHR31793:SF27">
    <property type="entry name" value="NOVEL THIOESTERASE SUPERFAMILY DOMAIN AND SAPOSIN A-TYPE DOMAIN CONTAINING PROTEIN (0610012H03RIK)"/>
    <property type="match status" value="1"/>
</dbReference>
<dbReference type="InterPro" id="IPR008272">
    <property type="entry name" value="HB-CoA_thioesterase_AS"/>
</dbReference>
<comment type="similarity">
    <text evidence="1">Belongs to the 4-hydroxybenzoyl-CoA thioesterase family.</text>
</comment>
<dbReference type="EMBL" id="CP029187">
    <property type="protein sequence ID" value="AWI27116.1"/>
    <property type="molecule type" value="Genomic_DNA"/>
</dbReference>
<accession>A0A2S1SL70</accession>
<dbReference type="KEGG" id="fpal:HYN49_15060"/>
<evidence type="ECO:0000313" key="4">
    <source>
        <dbReference type="Proteomes" id="UP000244937"/>
    </source>
</evidence>
<keyword evidence="4" id="KW-1185">Reference proteome</keyword>
<protein>
    <submittedName>
        <fullName evidence="3">Thioesterase</fullName>
    </submittedName>
</protein>
<dbReference type="AlphaFoldDB" id="A0A2S1SL70"/>
<dbReference type="Gene3D" id="3.10.129.10">
    <property type="entry name" value="Hotdog Thioesterase"/>
    <property type="match status" value="1"/>
</dbReference>
<proteinExistence type="inferred from homology"/>